<protein>
    <submittedName>
        <fullName evidence="1">Uncharacterized protein</fullName>
    </submittedName>
</protein>
<dbReference type="AlphaFoldDB" id="A0A5J6WJN6"/>
<gene>
    <name evidence="1" type="ORF">FR932_10455</name>
</gene>
<organism evidence="1 2">
    <name type="scientific">Moritella marina ATCC 15381</name>
    <dbReference type="NCBI Taxonomy" id="1202962"/>
    <lineage>
        <taxon>Bacteria</taxon>
        <taxon>Pseudomonadati</taxon>
        <taxon>Pseudomonadota</taxon>
        <taxon>Gammaproteobacteria</taxon>
        <taxon>Alteromonadales</taxon>
        <taxon>Moritellaceae</taxon>
        <taxon>Moritella</taxon>
    </lineage>
</organism>
<proteinExistence type="predicted"/>
<keyword evidence="2" id="KW-1185">Reference proteome</keyword>
<reference evidence="1 2" key="1">
    <citation type="submission" date="2019-09" db="EMBL/GenBank/DDBJ databases">
        <title>Hybrid Assembly of the complete Genome of the Deep-Sea Bacterium Moritella marina from long Nanopore and Illumina reads.</title>
        <authorList>
            <person name="Magin S."/>
            <person name="Georgoulis A."/>
            <person name="Papadimitriou K."/>
            <person name="Iliakis G."/>
            <person name="Vorgias C.E."/>
        </authorList>
    </citation>
    <scope>NUCLEOTIDE SEQUENCE [LARGE SCALE GENOMIC DNA]</scope>
    <source>
        <strain evidence="1 2">MP-1</strain>
    </source>
</reference>
<accession>A0A5J6WJN6</accession>
<dbReference type="KEGG" id="mmaa:FR932_10455"/>
<dbReference type="EMBL" id="CP044399">
    <property type="protein sequence ID" value="QFI38237.1"/>
    <property type="molecule type" value="Genomic_DNA"/>
</dbReference>
<evidence type="ECO:0000313" key="2">
    <source>
        <dbReference type="Proteomes" id="UP000327424"/>
    </source>
</evidence>
<dbReference type="OrthoDB" id="5905994at2"/>
<sequence length="85" mass="9389">MIVFTIASARVVCGLFKNTPKTQITDVFFDDGTLHHKIIELAPVEQCFEVNGMYQTHTVGYTIYLANGSAIKLDINGELLSTQPV</sequence>
<name>A0A5J6WJN6_MORMI</name>
<dbReference type="Proteomes" id="UP000327424">
    <property type="component" value="Chromosome"/>
</dbReference>
<evidence type="ECO:0000313" key="1">
    <source>
        <dbReference type="EMBL" id="QFI38237.1"/>
    </source>
</evidence>
<dbReference type="RefSeq" id="WP_019440565.1">
    <property type="nucleotide sequence ID" value="NZ_ALOE01000009.1"/>
</dbReference>